<gene>
    <name evidence="1" type="ORF">ACJMK2_002878</name>
</gene>
<keyword evidence="2" id="KW-1185">Reference proteome</keyword>
<dbReference type="EMBL" id="JBJQND010000001">
    <property type="protein sequence ID" value="KAL3890596.1"/>
    <property type="molecule type" value="Genomic_DNA"/>
</dbReference>
<dbReference type="Proteomes" id="UP001634394">
    <property type="component" value="Unassembled WGS sequence"/>
</dbReference>
<sequence length="336" mass="39624">HPGTEIVWLKDVTDRFQTSKRLFGVPDLPDQLTFHMRRESSDSLKLTLQRNYEIDPNADIYFVEKTKDGRSIMSKSETLELETLAYYQDLDNGAYMTVRCINSLNKICERVISGNIQIGERSYDLRPVETDVAKAKVMEDREIIGRRYILLDQTYTIQDHFIERQEPKVIFSPQENESEYDFQDDTLTSLNLAELQDKGSRDTIRQQKQNYYVKVALCIDSSVWDLYFAKVDYVHPSRKREEVKRRIREAYSHIMNGVNLRYKTIKDPSISISIIPFEFVYFLHEVMFPHNVSRVRSVNGIKYIDASQYLDDFGDWDRNERANDELQFDHAMLFTT</sequence>
<protein>
    <submittedName>
        <fullName evidence="1">Uncharacterized protein</fullName>
    </submittedName>
</protein>
<evidence type="ECO:0000313" key="1">
    <source>
        <dbReference type="EMBL" id="KAL3890596.1"/>
    </source>
</evidence>
<dbReference type="AlphaFoldDB" id="A0ABD3XYD8"/>
<feature type="non-terminal residue" evidence="1">
    <location>
        <position position="336"/>
    </location>
</feature>
<accession>A0ABD3XYD8</accession>
<dbReference type="InterPro" id="IPR024079">
    <property type="entry name" value="MetalloPept_cat_dom_sf"/>
</dbReference>
<reference evidence="1 2" key="1">
    <citation type="submission" date="2024-11" db="EMBL/GenBank/DDBJ databases">
        <title>Chromosome-level genome assembly of the freshwater bivalve Anodonta woodiana.</title>
        <authorList>
            <person name="Chen X."/>
        </authorList>
    </citation>
    <scope>NUCLEOTIDE SEQUENCE [LARGE SCALE GENOMIC DNA]</scope>
    <source>
        <strain evidence="1">MN2024</strain>
        <tissue evidence="1">Gills</tissue>
    </source>
</reference>
<evidence type="ECO:0000313" key="2">
    <source>
        <dbReference type="Proteomes" id="UP001634394"/>
    </source>
</evidence>
<organism evidence="1 2">
    <name type="scientific">Sinanodonta woodiana</name>
    <name type="common">Chinese pond mussel</name>
    <name type="synonym">Anodonta woodiana</name>
    <dbReference type="NCBI Taxonomy" id="1069815"/>
    <lineage>
        <taxon>Eukaryota</taxon>
        <taxon>Metazoa</taxon>
        <taxon>Spiralia</taxon>
        <taxon>Lophotrochozoa</taxon>
        <taxon>Mollusca</taxon>
        <taxon>Bivalvia</taxon>
        <taxon>Autobranchia</taxon>
        <taxon>Heteroconchia</taxon>
        <taxon>Palaeoheterodonta</taxon>
        <taxon>Unionida</taxon>
        <taxon>Unionoidea</taxon>
        <taxon>Unionidae</taxon>
        <taxon>Unioninae</taxon>
        <taxon>Sinanodonta</taxon>
    </lineage>
</organism>
<proteinExistence type="predicted"/>
<dbReference type="Gene3D" id="3.40.390.10">
    <property type="entry name" value="Collagenase (Catalytic Domain)"/>
    <property type="match status" value="1"/>
</dbReference>
<feature type="non-terminal residue" evidence="1">
    <location>
        <position position="1"/>
    </location>
</feature>
<comment type="caution">
    <text evidence="1">The sequence shown here is derived from an EMBL/GenBank/DDBJ whole genome shotgun (WGS) entry which is preliminary data.</text>
</comment>
<name>A0ABD3XYD8_SINWO</name>